<protein>
    <submittedName>
        <fullName evidence="16">Arabinosyltransferase domain-containing protein</fullName>
    </submittedName>
</protein>
<feature type="transmembrane region" description="Helical" evidence="12">
    <location>
        <begin position="338"/>
        <end position="359"/>
    </location>
</feature>
<dbReference type="Gene3D" id="3.40.190.160">
    <property type="match status" value="1"/>
</dbReference>
<organism evidence="16 17">
    <name type="scientific">Nocardia callitridis</name>
    <dbReference type="NCBI Taxonomy" id="648753"/>
    <lineage>
        <taxon>Bacteria</taxon>
        <taxon>Bacillati</taxon>
        <taxon>Actinomycetota</taxon>
        <taxon>Actinomycetes</taxon>
        <taxon>Mycobacteriales</taxon>
        <taxon>Nocardiaceae</taxon>
        <taxon>Nocardia</taxon>
    </lineage>
</organism>
<dbReference type="Proteomes" id="UP001500603">
    <property type="component" value="Unassembled WGS sequence"/>
</dbReference>
<feature type="transmembrane region" description="Helical" evidence="12">
    <location>
        <begin position="371"/>
        <end position="387"/>
    </location>
</feature>
<dbReference type="EMBL" id="BAABJM010000001">
    <property type="protein sequence ID" value="GAA5047414.1"/>
    <property type="molecule type" value="Genomic_DNA"/>
</dbReference>
<reference evidence="17" key="1">
    <citation type="journal article" date="2019" name="Int. J. Syst. Evol. Microbiol.">
        <title>The Global Catalogue of Microorganisms (GCM) 10K type strain sequencing project: providing services to taxonomists for standard genome sequencing and annotation.</title>
        <authorList>
            <consortium name="The Broad Institute Genomics Platform"/>
            <consortium name="The Broad Institute Genome Sequencing Center for Infectious Disease"/>
            <person name="Wu L."/>
            <person name="Ma J."/>
        </authorList>
    </citation>
    <scope>NUCLEOTIDE SEQUENCE [LARGE SCALE GENOMIC DNA]</scope>
    <source>
        <strain evidence="17">JCM 18298</strain>
    </source>
</reference>
<evidence type="ECO:0000259" key="13">
    <source>
        <dbReference type="Pfam" id="PF04602"/>
    </source>
</evidence>
<evidence type="ECO:0000256" key="11">
    <source>
        <dbReference type="SAM" id="MobiDB-lite"/>
    </source>
</evidence>
<accession>A0ABP9K1A7</accession>
<evidence type="ECO:0000259" key="15">
    <source>
        <dbReference type="Pfam" id="PF17689"/>
    </source>
</evidence>
<feature type="transmembrane region" description="Helical" evidence="12">
    <location>
        <begin position="222"/>
        <end position="242"/>
    </location>
</feature>
<feature type="transmembrane region" description="Helical" evidence="12">
    <location>
        <begin position="651"/>
        <end position="676"/>
    </location>
</feature>
<feature type="region of interest" description="Disordered" evidence="11">
    <location>
        <begin position="792"/>
        <end position="838"/>
    </location>
</feature>
<keyword evidence="5" id="KW-0328">Glycosyltransferase</keyword>
<feature type="transmembrane region" description="Helical" evidence="12">
    <location>
        <begin position="586"/>
        <end position="604"/>
    </location>
</feature>
<name>A0ABP9K1A7_9NOCA</name>
<keyword evidence="9 12" id="KW-0472">Membrane</keyword>
<gene>
    <name evidence="16" type="ORF">GCM10023318_13920</name>
</gene>
<proteinExistence type="inferred from homology"/>
<comment type="subcellular location">
    <subcellularLocation>
        <location evidence="2">Cell membrane</location>
        <topology evidence="2">Multi-pass membrane protein</topology>
    </subcellularLocation>
</comment>
<feature type="domain" description="Arabinofuranosyltransferase central" evidence="13">
    <location>
        <begin position="219"/>
        <end position="679"/>
    </location>
</feature>
<comment type="function">
    <text evidence="1">Arabinosyl transferase responsible for the polymerization of arabinose into the arabinan of arabinogalactan.</text>
</comment>
<dbReference type="Pfam" id="PF14896">
    <property type="entry name" value="Arabino_trans_C"/>
    <property type="match status" value="1"/>
</dbReference>
<feature type="transmembrane region" description="Helical" evidence="12">
    <location>
        <begin position="459"/>
        <end position="484"/>
    </location>
</feature>
<dbReference type="RefSeq" id="WP_425577542.1">
    <property type="nucleotide sequence ID" value="NZ_BAABJM010000001.1"/>
</dbReference>
<evidence type="ECO:0000256" key="1">
    <source>
        <dbReference type="ARBA" id="ARBA00003001"/>
    </source>
</evidence>
<feature type="transmembrane region" description="Helical" evidence="12">
    <location>
        <begin position="696"/>
        <end position="715"/>
    </location>
</feature>
<evidence type="ECO:0000256" key="6">
    <source>
        <dbReference type="ARBA" id="ARBA00022679"/>
    </source>
</evidence>
<keyword evidence="8 12" id="KW-1133">Transmembrane helix</keyword>
<dbReference type="Gene3D" id="2.60.120.940">
    <property type="entry name" value="EmbC, C-terminal domain, subdomain 2"/>
    <property type="match status" value="1"/>
</dbReference>
<evidence type="ECO:0000256" key="10">
    <source>
        <dbReference type="ARBA" id="ARBA00023316"/>
    </source>
</evidence>
<dbReference type="Pfam" id="PF17689">
    <property type="entry name" value="Arabino_trans_N"/>
    <property type="match status" value="1"/>
</dbReference>
<evidence type="ECO:0000313" key="17">
    <source>
        <dbReference type="Proteomes" id="UP001500603"/>
    </source>
</evidence>
<feature type="transmembrane region" description="Helical" evidence="12">
    <location>
        <begin position="262"/>
        <end position="281"/>
    </location>
</feature>
<dbReference type="InterPro" id="IPR042486">
    <property type="entry name" value="Arabino_trans_C_2"/>
</dbReference>
<keyword evidence="4" id="KW-1003">Cell membrane</keyword>
<dbReference type="Gene3D" id="2.60.120.610">
    <property type="entry name" value="arabinofuranosyltransferase like domain"/>
    <property type="match status" value="1"/>
</dbReference>
<keyword evidence="6" id="KW-0808">Transferase</keyword>
<comment type="similarity">
    <text evidence="3">Belongs to the emb family.</text>
</comment>
<dbReference type="InterPro" id="IPR032731">
    <property type="entry name" value="Arabino_trans_C"/>
</dbReference>
<feature type="transmembrane region" description="Helical" evidence="12">
    <location>
        <begin position="420"/>
        <end position="447"/>
    </location>
</feature>
<keyword evidence="17" id="KW-1185">Reference proteome</keyword>
<feature type="domain" description="Arabinosyltransferas concanavalin like" evidence="15">
    <location>
        <begin position="57"/>
        <end position="215"/>
    </location>
</feature>
<dbReference type="InterPro" id="IPR040920">
    <property type="entry name" value="Arabino_trans_N"/>
</dbReference>
<feature type="compositionally biased region" description="Gly residues" evidence="11">
    <location>
        <begin position="816"/>
        <end position="826"/>
    </location>
</feature>
<keyword evidence="10" id="KW-0961">Cell wall biogenesis/degradation</keyword>
<feature type="region of interest" description="Disordered" evidence="11">
    <location>
        <begin position="1"/>
        <end position="27"/>
    </location>
</feature>
<evidence type="ECO:0000256" key="5">
    <source>
        <dbReference type="ARBA" id="ARBA00022676"/>
    </source>
</evidence>
<evidence type="ECO:0000256" key="3">
    <source>
        <dbReference type="ARBA" id="ARBA00008195"/>
    </source>
</evidence>
<dbReference type="InterPro" id="IPR027451">
    <property type="entry name" value="EmbABC_dom1"/>
</dbReference>
<feature type="transmembrane region" description="Helical" evidence="12">
    <location>
        <begin position="616"/>
        <end position="639"/>
    </location>
</feature>
<evidence type="ECO:0000256" key="9">
    <source>
        <dbReference type="ARBA" id="ARBA00023136"/>
    </source>
</evidence>
<evidence type="ECO:0000259" key="14">
    <source>
        <dbReference type="Pfam" id="PF14896"/>
    </source>
</evidence>
<evidence type="ECO:0000256" key="7">
    <source>
        <dbReference type="ARBA" id="ARBA00022692"/>
    </source>
</evidence>
<feature type="transmembrane region" description="Helical" evidence="12">
    <location>
        <begin position="35"/>
        <end position="54"/>
    </location>
</feature>
<evidence type="ECO:0000256" key="12">
    <source>
        <dbReference type="SAM" id="Phobius"/>
    </source>
</evidence>
<feature type="domain" description="Arabinosyltransferase C-terminal" evidence="14">
    <location>
        <begin position="711"/>
        <end position="1094"/>
    </location>
</feature>
<evidence type="ECO:0000313" key="16">
    <source>
        <dbReference type="EMBL" id="GAA5047414.1"/>
    </source>
</evidence>
<feature type="transmembrane region" description="Helical" evidence="12">
    <location>
        <begin position="530"/>
        <end position="548"/>
    </location>
</feature>
<evidence type="ECO:0000256" key="8">
    <source>
        <dbReference type="ARBA" id="ARBA00022989"/>
    </source>
</evidence>
<evidence type="ECO:0000256" key="2">
    <source>
        <dbReference type="ARBA" id="ARBA00004651"/>
    </source>
</evidence>
<keyword evidence="7 12" id="KW-0812">Transmembrane</keyword>
<comment type="caution">
    <text evidence="16">The sequence shown here is derived from an EMBL/GenBank/DDBJ whole genome shotgun (WGS) entry which is preliminary data.</text>
</comment>
<feature type="transmembrane region" description="Helical" evidence="12">
    <location>
        <begin position="560"/>
        <end position="580"/>
    </location>
</feature>
<evidence type="ECO:0000256" key="4">
    <source>
        <dbReference type="ARBA" id="ARBA00022475"/>
    </source>
</evidence>
<sequence length="1097" mass="116405">MTVSNDAVRTATQPPTDPPDQAEDRSASTAGPWKLLAIIAAALAIVTAVSIPFLPVRQDQASLSWPQAPTLTSVTSPLVSYAPTDLSVDLPCTAFDTLADTGGIAVSTIPTRSADVERYGFVVKVVADTAEREGRVDVVSRNNLLWSTPLATVRGQSCALAITLTGDHTTVTATGLPTANADLPGDNRPQVVGLFTDLTGAAPQGLHADLTVDSRFSSTPTLLKFAAIIICLLATLASLVALHRLDSTDGRVIRRFLPARWWRLRPVDGVVAVTLVLWHFIGANTSDDGYQLGMARAAHSSGYTANFFRWFGVPESPFGTPYYDLISWMAKVSTASPWVRLPALAAALLIWWVISREVIPRLGSAARRNKVVVWTAALVFLAFWLPYNNGLRPEPMEALGVLLTWVSVERAIATRRLLPAAIALIIAAVTLTVGPSGLICCGALIAGARGLTQVIVRRARTVGFVALLLPLLAAGVAVLTAVFADQTLASVLEMYHVHGLIGPGEPWFSEYLRYQYLLQINSDGWLTRRFGVFVMVIGLAVCLLTMLRRGGKIPGTAAGPALRIVGITLGAMALMMFTPTKWTHHFGVYAGLAGSVAALTAIAVGPKVMWVLRNRALFAAAIFFALALSFVGTNGYWYVSSWGIPWWDKPPTIAGFGLSTFASGLVVLALAAAAWFHIRPGAEKQPHSVSNRVARVPVLAVVAAAMVLFEVLSFVKSTAAQYPSYSIGKSNVAATVAGGCGLADDVLVEADPNASMLRPLNGDVATALGGANPVGFVPNGVAMDLASDEIESTTGRANSVSSDPTAPGDAAKSAGSGTGTSLGTGVNGSDVPLPFGLDPASTPVLGSYGEQSPADLTSEWYHLPEAENGSRGEIISLAVAGRVRSVTVDGTVHPGQDLHVEYGKAGPDGQVESMGSADPIDIGPSPSWRNVRVPLDQLPADADVVRVVAADRDANPDQWLAVTPPRVPQTQTLNELVGSKTPVLLDWAVGLNFPCQNLMSARAGVAELPKYRVLPDRNGATITNLWQGHDGGGPLGWTQLLFTSHTLPAYLNNDWDRDWGSIEQFAPLDPNTEQAEVDIEQKQRSGFWTTGHINTRY</sequence>
<dbReference type="InterPro" id="IPR007680">
    <property type="entry name" value="Arabino_trans_central"/>
</dbReference>
<feature type="compositionally biased region" description="Polar residues" evidence="11">
    <location>
        <begin position="792"/>
        <end position="804"/>
    </location>
</feature>
<dbReference type="Pfam" id="PF04602">
    <property type="entry name" value="Arabinose_trans"/>
    <property type="match status" value="1"/>
</dbReference>